<gene>
    <name evidence="2" type="ORF">KTC_15460</name>
</gene>
<dbReference type="Gene3D" id="1.10.1790.50">
    <property type="match status" value="1"/>
</dbReference>
<dbReference type="NCBIfam" id="TIGR01550">
    <property type="entry name" value="DOC_P1"/>
    <property type="match status" value="1"/>
</dbReference>
<dbReference type="InterPro" id="IPR003812">
    <property type="entry name" value="Fido"/>
</dbReference>
<evidence type="ECO:0000259" key="1">
    <source>
        <dbReference type="PROSITE" id="PS51459"/>
    </source>
</evidence>
<reference evidence="2" key="1">
    <citation type="submission" date="2018-12" db="EMBL/GenBank/DDBJ databases">
        <title>Novel natural products biosynthetic potential of the class Ktedonobacteria.</title>
        <authorList>
            <person name="Zheng Y."/>
            <person name="Saitou A."/>
            <person name="Wang C.M."/>
            <person name="Toyoda A."/>
            <person name="Minakuchi Y."/>
            <person name="Sekiguchi Y."/>
            <person name="Ueda K."/>
            <person name="Takano H."/>
            <person name="Sakai Y."/>
            <person name="Yokota A."/>
            <person name="Yabe S."/>
        </authorList>
    </citation>
    <scope>NUCLEOTIDE SEQUENCE</scope>
    <source>
        <strain evidence="2">COM3</strain>
    </source>
</reference>
<proteinExistence type="predicted"/>
<dbReference type="GO" id="GO:0016301">
    <property type="term" value="F:kinase activity"/>
    <property type="evidence" value="ECO:0007669"/>
    <property type="project" value="InterPro"/>
</dbReference>
<feature type="domain" description="Fido" evidence="1">
    <location>
        <begin position="1"/>
        <end position="62"/>
    </location>
</feature>
<dbReference type="EMBL" id="AP019376">
    <property type="protein sequence ID" value="BBH86795.1"/>
    <property type="molecule type" value="Genomic_DNA"/>
</dbReference>
<dbReference type="InterPro" id="IPR006440">
    <property type="entry name" value="Doc"/>
</dbReference>
<organism evidence="2">
    <name type="scientific">Thermosporothrix sp. COM3</name>
    <dbReference type="NCBI Taxonomy" id="2490863"/>
    <lineage>
        <taxon>Bacteria</taxon>
        <taxon>Bacillati</taxon>
        <taxon>Chloroflexota</taxon>
        <taxon>Ktedonobacteria</taxon>
        <taxon>Ktedonobacterales</taxon>
        <taxon>Thermosporotrichaceae</taxon>
        <taxon>Thermosporothrix</taxon>
    </lineage>
</organism>
<name>A0A455SKV0_9CHLR</name>
<dbReference type="InterPro" id="IPR036597">
    <property type="entry name" value="Fido-like_dom_sf"/>
</dbReference>
<accession>A0A455SKV0</accession>
<sequence length="95" mass="10675">MNALRQSHPFVDGNKRTALIAGLTFLALNGQELHDAQGAIGPEIERLVITHDVPYLLDWLTPRLQAKREPATDLRSTVTHLCTTYANDLRYLAEH</sequence>
<dbReference type="SUPFAM" id="SSF140931">
    <property type="entry name" value="Fic-like"/>
    <property type="match status" value="1"/>
</dbReference>
<dbReference type="Pfam" id="PF02661">
    <property type="entry name" value="Fic"/>
    <property type="match status" value="1"/>
</dbReference>
<dbReference type="PANTHER" id="PTHR39426">
    <property type="entry name" value="HOMOLOGY TO DEATH-ON-CURING PROTEIN OF PHAGE P1"/>
    <property type="match status" value="1"/>
</dbReference>
<evidence type="ECO:0000313" key="2">
    <source>
        <dbReference type="EMBL" id="BBH86795.1"/>
    </source>
</evidence>
<dbReference type="AlphaFoldDB" id="A0A455SKV0"/>
<protein>
    <recommendedName>
        <fullName evidence="1">Fido domain-containing protein</fullName>
    </recommendedName>
</protein>
<dbReference type="PANTHER" id="PTHR39426:SF1">
    <property type="entry name" value="HOMOLOGY TO DEATH-ON-CURING PROTEIN OF PHAGE P1"/>
    <property type="match status" value="1"/>
</dbReference>
<dbReference type="PROSITE" id="PS51459">
    <property type="entry name" value="FIDO"/>
    <property type="match status" value="1"/>
</dbReference>